<sequence>MGVIEAGLNILGISIRGDLPLISQLPTNLRSAYTGEGEGGIDGETELISQRISQAVDNLVENAFLSNEAEGMVEVTTSIQEYRELQPITFKGRENEIGYAVEQVTNKSCKTAMPEERNAAIKKDVKTDDQGCINIPCSYDMGWQKPGKGHNSSTGQAAVMGLTYGKVTDYTTRKKSCRVCANARKTGKEAKQHNCRLNHTASSKAMEPMAAVHLFTESLNSRVKLSVFVGDEDSTTAAHIKENVPSPVEKWTDIVHAKRSITTRFYNLSQRGKFVNSSALSQKVVNYLVKCFTYGVSQNRGNPSALQKSLKGILPHSFGNHTNCNESWCGAKKDPINYKHSDLPYGKDLYGDDLRKALERIFDEYCTDVVVAKLSPGANSQRNEALNSVIGSKNPKIRYYGASAKDMLIENMSSTQYAENDMKCLDRRYELLQTFRGTLYHPTKEQLENTRATSEYPSTSFTYVHFHMFFHTPKFLIKLFIAKSAFIRLLLRHFDQEFCDTMATPRQETGGPQSSELALPRPPQEMESENPSAAKRLAEVIAALLVALFNLPGGSFTIFCTIARSAVQYFFQIPPINVEERDKVKLDGEEIKLRLKEISHEGNKLEEKFSNFPYHSAVDLIKWEWDLSIARDRLAKCGVDIHILQGLVGRLISDLQTKVKWTILQVIIGLLLASAVIGHWFYWAYITTNKTETEFSTPGVWKSGLLIPLSVFLVRKV</sequence>
<organism evidence="4 5">
    <name type="scientific">Stylophora pistillata</name>
    <name type="common">Smooth cauliflower coral</name>
    <dbReference type="NCBI Taxonomy" id="50429"/>
    <lineage>
        <taxon>Eukaryota</taxon>
        <taxon>Metazoa</taxon>
        <taxon>Cnidaria</taxon>
        <taxon>Anthozoa</taxon>
        <taxon>Hexacorallia</taxon>
        <taxon>Scleractinia</taxon>
        <taxon>Astrocoeniina</taxon>
        <taxon>Pocilloporidae</taxon>
        <taxon>Stylophora</taxon>
    </lineage>
</organism>
<protein>
    <recommendedName>
        <fullName evidence="3">Mutator-like transposase domain-containing protein</fullName>
    </recommendedName>
</protein>
<accession>A0A2B4RC27</accession>
<feature type="transmembrane region" description="Helical" evidence="2">
    <location>
        <begin position="661"/>
        <end position="683"/>
    </location>
</feature>
<evidence type="ECO:0000313" key="4">
    <source>
        <dbReference type="EMBL" id="PFX13782.1"/>
    </source>
</evidence>
<keyword evidence="2" id="KW-0472">Membrane</keyword>
<evidence type="ECO:0000313" key="5">
    <source>
        <dbReference type="Proteomes" id="UP000225706"/>
    </source>
</evidence>
<evidence type="ECO:0000256" key="1">
    <source>
        <dbReference type="SAM" id="MobiDB-lite"/>
    </source>
</evidence>
<feature type="region of interest" description="Disordered" evidence="1">
    <location>
        <begin position="503"/>
        <end position="532"/>
    </location>
</feature>
<dbReference type="EMBL" id="LSMT01000897">
    <property type="protein sequence ID" value="PFX13782.1"/>
    <property type="molecule type" value="Genomic_DNA"/>
</dbReference>
<dbReference type="Pfam" id="PF20700">
    <property type="entry name" value="Mutator"/>
    <property type="match status" value="1"/>
</dbReference>
<comment type="caution">
    <text evidence="4">The sequence shown here is derived from an EMBL/GenBank/DDBJ whole genome shotgun (WGS) entry which is preliminary data.</text>
</comment>
<dbReference type="Proteomes" id="UP000225706">
    <property type="component" value="Unassembled WGS sequence"/>
</dbReference>
<dbReference type="AlphaFoldDB" id="A0A2B4RC27"/>
<evidence type="ECO:0000256" key="2">
    <source>
        <dbReference type="SAM" id="Phobius"/>
    </source>
</evidence>
<feature type="compositionally biased region" description="Polar residues" evidence="1">
    <location>
        <begin position="504"/>
        <end position="516"/>
    </location>
</feature>
<keyword evidence="2" id="KW-0812">Transmembrane</keyword>
<evidence type="ECO:0000259" key="3">
    <source>
        <dbReference type="Pfam" id="PF20700"/>
    </source>
</evidence>
<name>A0A2B4RC27_STYPI</name>
<feature type="domain" description="Mutator-like transposase" evidence="3">
    <location>
        <begin position="89"/>
        <end position="329"/>
    </location>
</feature>
<dbReference type="OrthoDB" id="10452635at2759"/>
<keyword evidence="5" id="KW-1185">Reference proteome</keyword>
<reference evidence="5" key="1">
    <citation type="journal article" date="2017" name="bioRxiv">
        <title>Comparative analysis of the genomes of Stylophora pistillata and Acropora digitifera provides evidence for extensive differences between species of corals.</title>
        <authorList>
            <person name="Voolstra C.R."/>
            <person name="Li Y."/>
            <person name="Liew Y.J."/>
            <person name="Baumgarten S."/>
            <person name="Zoccola D."/>
            <person name="Flot J.-F."/>
            <person name="Tambutte S."/>
            <person name="Allemand D."/>
            <person name="Aranda M."/>
        </authorList>
    </citation>
    <scope>NUCLEOTIDE SEQUENCE [LARGE SCALE GENOMIC DNA]</scope>
</reference>
<proteinExistence type="predicted"/>
<keyword evidence="2" id="KW-1133">Transmembrane helix</keyword>
<dbReference type="InterPro" id="IPR049012">
    <property type="entry name" value="Mutator_transp_dom"/>
</dbReference>
<gene>
    <name evidence="4" type="ORF">AWC38_SpisGene22103</name>
</gene>